<dbReference type="Proteomes" id="UP000034324">
    <property type="component" value="Unassembled WGS sequence"/>
</dbReference>
<organism evidence="1 2">
    <name type="scientific">Candidatus Daviesbacteria bacterium GW2011_GWF2_38_6</name>
    <dbReference type="NCBI Taxonomy" id="1618432"/>
    <lineage>
        <taxon>Bacteria</taxon>
        <taxon>Candidatus Daviesiibacteriota</taxon>
    </lineage>
</organism>
<dbReference type="AlphaFoldDB" id="A0A0G0KSY3"/>
<accession>A0A0G0KSY3</accession>
<proteinExistence type="predicted"/>
<evidence type="ECO:0000313" key="1">
    <source>
        <dbReference type="EMBL" id="KKQ78615.1"/>
    </source>
</evidence>
<evidence type="ECO:0000313" key="2">
    <source>
        <dbReference type="Proteomes" id="UP000034324"/>
    </source>
</evidence>
<comment type="caution">
    <text evidence="1">The sequence shown here is derived from an EMBL/GenBank/DDBJ whole genome shotgun (WGS) entry which is preliminary data.</text>
</comment>
<gene>
    <name evidence="1" type="ORF">US99_C0016G0019</name>
</gene>
<reference evidence="1 2" key="1">
    <citation type="journal article" date="2015" name="Nature">
        <title>rRNA introns, odd ribosomes, and small enigmatic genomes across a large radiation of phyla.</title>
        <authorList>
            <person name="Brown C.T."/>
            <person name="Hug L.A."/>
            <person name="Thomas B.C."/>
            <person name="Sharon I."/>
            <person name="Castelle C.J."/>
            <person name="Singh A."/>
            <person name="Wilkins M.J."/>
            <person name="Williams K.H."/>
            <person name="Banfield J.F."/>
        </authorList>
    </citation>
    <scope>NUCLEOTIDE SEQUENCE [LARGE SCALE GENOMIC DNA]</scope>
</reference>
<sequence>MGLSVEFKDVTPRNFKLAGDHSFSVSVAGQKLGYLILTPSDLVLSWNGRMDFAVLEEQVLGELPRSFCAGPISAQGNDVKILTRDGGIDEYLLSDCDDPKTLKRLLADPNTHSNINFIRVNGSASAKSLGGIDFSFTSDNAPVEEENELAVKLPRGIPMNGSLIDWVMRHHASPPQLGQPPDYDFIA</sequence>
<dbReference type="EMBL" id="LBVC01000016">
    <property type="protein sequence ID" value="KKQ78615.1"/>
    <property type="molecule type" value="Genomic_DNA"/>
</dbReference>
<protein>
    <submittedName>
        <fullName evidence="1">Uncharacterized protein</fullName>
    </submittedName>
</protein>
<feature type="non-terminal residue" evidence="1">
    <location>
        <position position="187"/>
    </location>
</feature>
<name>A0A0G0KSY3_9BACT</name>